<feature type="transmembrane region" description="Helical" evidence="3">
    <location>
        <begin position="123"/>
        <end position="145"/>
    </location>
</feature>
<evidence type="ECO:0000256" key="3">
    <source>
        <dbReference type="SAM" id="Phobius"/>
    </source>
</evidence>
<feature type="transmembrane region" description="Helical" evidence="3">
    <location>
        <begin position="209"/>
        <end position="227"/>
    </location>
</feature>
<organism evidence="5 6">
    <name type="scientific">Metarhizium rileyi (strain RCEF 4871)</name>
    <name type="common">Nomuraea rileyi</name>
    <dbReference type="NCBI Taxonomy" id="1649241"/>
    <lineage>
        <taxon>Eukaryota</taxon>
        <taxon>Fungi</taxon>
        <taxon>Dikarya</taxon>
        <taxon>Ascomycota</taxon>
        <taxon>Pezizomycotina</taxon>
        <taxon>Sordariomycetes</taxon>
        <taxon>Hypocreomycetidae</taxon>
        <taxon>Hypocreales</taxon>
        <taxon>Clavicipitaceae</taxon>
        <taxon>Metarhizium</taxon>
    </lineage>
</organism>
<dbReference type="PANTHER" id="PTHR31834:SF1">
    <property type="entry name" value="INITIATION-SPECIFIC ALPHA-1,6-MANNOSYLTRANSFERASE"/>
    <property type="match status" value="1"/>
</dbReference>
<sequence>MNMIKQFPDLTPEMQTEILEGPSMTPPPGVRPNLVNPPNSNDMAIAIGVVCILLCSTAYAIRIFHRTMVIRLWKLEDNISVLAFLCYIGFAATVFLHMRFAGFLVHQWDIRFRLYQKTIENTIAFSLSYALTMLFAKVAILLEWLHIFVPDHKDSAFFRATWCLIVLNVVLYSIGFIAESLTCMPLRGLWEPWTDATCLSKRAVDLASAYFNILMDIFILILPQRVIWKLHLVRNKKIVVSVIFSAGILSIVCAISRVILIHMLKYVGEGDTAYGFSKICLISLAELTCIMLVFCIPALPKGFSHSWVGHRIILLVQSLKHKRLSPTSEEVSTTKACRESSRRMTPPKSIETDSSQHDIPLSIRGSSTPKDDALRPDWGRGGILRRIDIEAYQECVHGNPEGDVFPAQHPWLLCWKWRLFLSRHRFLSILVACLALLITLHLWFPPAATPVTSGGSEDKSDAARTRLPHIPPKIWQIFLDPRPDKPGTSRYKYTLSWIAKSGSYSYTMLDTPGAHAAVARLLDYGPQYENATRTFQAMSRRVMRGDFLRYLLLALEGGIYSDTDTELVRPLHRWVPEENRQQAKLVIGLECDQSPPVPRTTYEVQFAQWTMAGQKGHPVFWAMVDRILDLVAKRTLERAGEDVSFSDNEVLGITGLAGWTEVIYEHLSKEAGRDVTWLDLHGMREPRLFGDTLVLPIDAFGTGLRHSQASRKTTEQTMVMHYFAGAWRTTTGN</sequence>
<comment type="caution">
    <text evidence="5">The sequence shown here is derived from an EMBL/GenBank/DDBJ whole genome shotgun (WGS) entry which is preliminary data.</text>
</comment>
<dbReference type="Proteomes" id="UP000317257">
    <property type="component" value="Unassembled WGS sequence"/>
</dbReference>
<dbReference type="GO" id="GO:0000136">
    <property type="term" value="C:mannan polymerase complex"/>
    <property type="evidence" value="ECO:0007669"/>
    <property type="project" value="TreeGrafter"/>
</dbReference>
<proteinExistence type="inferred from homology"/>
<evidence type="ECO:0000313" key="5">
    <source>
        <dbReference type="EMBL" id="TWU78588.1"/>
    </source>
</evidence>
<dbReference type="InterPro" id="IPR007577">
    <property type="entry name" value="GlycoTrfase_DXD_sugar-bd_CS"/>
</dbReference>
<evidence type="ECO:0000259" key="4">
    <source>
        <dbReference type="Pfam" id="PF20684"/>
    </source>
</evidence>
<dbReference type="SUPFAM" id="SSF53448">
    <property type="entry name" value="Nucleotide-diphospho-sugar transferases"/>
    <property type="match status" value="1"/>
</dbReference>
<keyword evidence="3" id="KW-0472">Membrane</keyword>
<evidence type="ECO:0000256" key="1">
    <source>
        <dbReference type="ARBA" id="ARBA00009003"/>
    </source>
</evidence>
<accession>A0A5C6GN94</accession>
<feature type="region of interest" description="Disordered" evidence="2">
    <location>
        <begin position="326"/>
        <end position="376"/>
    </location>
</feature>
<feature type="transmembrane region" description="Helical" evidence="3">
    <location>
        <begin position="239"/>
        <end position="264"/>
    </location>
</feature>
<dbReference type="PANTHER" id="PTHR31834">
    <property type="entry name" value="INITIATION-SPECIFIC ALPHA-1,6-MANNOSYLTRANSFERASE"/>
    <property type="match status" value="1"/>
</dbReference>
<feature type="transmembrane region" description="Helical" evidence="3">
    <location>
        <begin position="81"/>
        <end position="103"/>
    </location>
</feature>
<dbReference type="AlphaFoldDB" id="A0A5C6GN94"/>
<evidence type="ECO:0000313" key="6">
    <source>
        <dbReference type="Proteomes" id="UP000317257"/>
    </source>
</evidence>
<dbReference type="Gene3D" id="3.90.550.20">
    <property type="match status" value="1"/>
</dbReference>
<dbReference type="InterPro" id="IPR049326">
    <property type="entry name" value="Rhodopsin_dom_fungi"/>
</dbReference>
<protein>
    <recommendedName>
        <fullName evidence="4">Rhodopsin domain-containing protein</fullName>
    </recommendedName>
</protein>
<feature type="transmembrane region" description="Helical" evidence="3">
    <location>
        <begin position="157"/>
        <end position="178"/>
    </location>
</feature>
<dbReference type="InterPro" id="IPR039367">
    <property type="entry name" value="Och1-like"/>
</dbReference>
<dbReference type="Pfam" id="PF04488">
    <property type="entry name" value="Gly_transf_sug"/>
    <property type="match status" value="1"/>
</dbReference>
<gene>
    <name evidence="5" type="ORF">ED733_004277</name>
</gene>
<dbReference type="InterPro" id="IPR029044">
    <property type="entry name" value="Nucleotide-diphossugar_trans"/>
</dbReference>
<feature type="transmembrane region" description="Helical" evidence="3">
    <location>
        <begin position="43"/>
        <end position="61"/>
    </location>
</feature>
<dbReference type="Pfam" id="PF20684">
    <property type="entry name" value="Fung_rhodopsin"/>
    <property type="match status" value="1"/>
</dbReference>
<dbReference type="GO" id="GO:0000009">
    <property type="term" value="F:alpha-1,6-mannosyltransferase activity"/>
    <property type="evidence" value="ECO:0007669"/>
    <property type="project" value="InterPro"/>
</dbReference>
<keyword evidence="3" id="KW-1133">Transmembrane helix</keyword>
<comment type="similarity">
    <text evidence="1">Belongs to the glycosyltransferase 32 family.</text>
</comment>
<dbReference type="GO" id="GO:0006487">
    <property type="term" value="P:protein N-linked glycosylation"/>
    <property type="evidence" value="ECO:0007669"/>
    <property type="project" value="TreeGrafter"/>
</dbReference>
<reference evidence="6" key="1">
    <citation type="submission" date="2018-12" db="EMBL/GenBank/DDBJ databases">
        <title>The complete genome of Metarhizium rileyi, a key fungal pathogen of Lepidoptera.</title>
        <authorList>
            <person name="Binneck E."/>
            <person name="Lastra C.C.L."/>
            <person name="Sosa-Gomez D.R."/>
        </authorList>
    </citation>
    <scope>NUCLEOTIDE SEQUENCE [LARGE SCALE GENOMIC DNA]</scope>
    <source>
        <strain evidence="6">Cep018-CH2</strain>
    </source>
</reference>
<keyword evidence="3" id="KW-0812">Transmembrane</keyword>
<dbReference type="EMBL" id="SBHS01000001">
    <property type="protein sequence ID" value="TWU78588.1"/>
    <property type="molecule type" value="Genomic_DNA"/>
</dbReference>
<name>A0A5C6GN94_METRR</name>
<feature type="transmembrane region" description="Helical" evidence="3">
    <location>
        <begin position="426"/>
        <end position="444"/>
    </location>
</feature>
<feature type="domain" description="Rhodopsin" evidence="4">
    <location>
        <begin position="61"/>
        <end position="301"/>
    </location>
</feature>
<evidence type="ECO:0000256" key="2">
    <source>
        <dbReference type="SAM" id="MobiDB-lite"/>
    </source>
</evidence>
<feature type="compositionally biased region" description="Polar residues" evidence="2">
    <location>
        <begin position="326"/>
        <end position="335"/>
    </location>
</feature>